<comment type="caution">
    <text evidence="4">The sequence shown here is derived from an EMBL/GenBank/DDBJ whole genome shotgun (WGS) entry which is preliminary data.</text>
</comment>
<dbReference type="Proteomes" id="UP001501772">
    <property type="component" value="Unassembled WGS sequence"/>
</dbReference>
<name>A0ABP8BCH2_9SPHI</name>
<protein>
    <recommendedName>
        <fullName evidence="3">Cytokinin riboside 5'-monophosphate phosphoribohydrolase</fullName>
        <ecNumber evidence="3">3.2.2.n1</ecNumber>
    </recommendedName>
</protein>
<evidence type="ECO:0000256" key="3">
    <source>
        <dbReference type="RuleBase" id="RU363015"/>
    </source>
</evidence>
<dbReference type="InterPro" id="IPR031100">
    <property type="entry name" value="LOG_fam"/>
</dbReference>
<keyword evidence="3" id="KW-0378">Hydrolase</keyword>
<dbReference type="EMBL" id="BAABBY010000004">
    <property type="protein sequence ID" value="GAA4203422.1"/>
    <property type="molecule type" value="Genomic_DNA"/>
</dbReference>
<keyword evidence="3" id="KW-0203">Cytokinin biosynthesis</keyword>
<evidence type="ECO:0000256" key="1">
    <source>
        <dbReference type="ARBA" id="ARBA00000274"/>
    </source>
</evidence>
<comment type="similarity">
    <text evidence="2 3">Belongs to the LOG family.</text>
</comment>
<accession>A0ABP8BCH2</accession>
<dbReference type="SUPFAM" id="SSF102405">
    <property type="entry name" value="MCP/YpsA-like"/>
    <property type="match status" value="1"/>
</dbReference>
<dbReference type="EC" id="3.2.2.n1" evidence="3"/>
<keyword evidence="5" id="KW-1185">Reference proteome</keyword>
<evidence type="ECO:0000313" key="4">
    <source>
        <dbReference type="EMBL" id="GAA4203422.1"/>
    </source>
</evidence>
<evidence type="ECO:0000256" key="2">
    <source>
        <dbReference type="ARBA" id="ARBA00006763"/>
    </source>
</evidence>
<proteinExistence type="inferred from homology"/>
<dbReference type="Gene3D" id="3.40.50.450">
    <property type="match status" value="1"/>
</dbReference>
<sequence>MQNKNLQKADKILTSVNFKIMNKLNSVCVYCGSNFNGDVQLRNAIKQLAETLVKQQIKLVYGGGSVGVMGVLANDVLELGGLVTGIIPQFLMDKEVGHKGVTEMIVTDNMHQRKQKMADLSDGFVILPGGFGTLEEFFEVLTWLQLGLHNKPIGVLNVNGFYDPLFAQMEMMVQSRFLKPANRDLVFNEADAEILIDKMDNFSAISDEVWFKERNLS</sequence>
<dbReference type="NCBIfam" id="TIGR00730">
    <property type="entry name" value="Rossman fold protein, TIGR00730 family"/>
    <property type="match status" value="1"/>
</dbReference>
<evidence type="ECO:0000313" key="5">
    <source>
        <dbReference type="Proteomes" id="UP001501772"/>
    </source>
</evidence>
<comment type="catalytic activity">
    <reaction evidence="1">
        <text>AMP + H2O = D-ribose 5-phosphate + adenine</text>
        <dbReference type="Rhea" id="RHEA:20129"/>
        <dbReference type="ChEBI" id="CHEBI:15377"/>
        <dbReference type="ChEBI" id="CHEBI:16708"/>
        <dbReference type="ChEBI" id="CHEBI:78346"/>
        <dbReference type="ChEBI" id="CHEBI:456215"/>
        <dbReference type="EC" id="3.2.2.4"/>
    </reaction>
</comment>
<dbReference type="Pfam" id="PF03641">
    <property type="entry name" value="Lysine_decarbox"/>
    <property type="match status" value="1"/>
</dbReference>
<dbReference type="PANTHER" id="PTHR31223">
    <property type="entry name" value="LOG FAMILY PROTEIN YJL055W"/>
    <property type="match status" value="1"/>
</dbReference>
<reference evidence="5" key="1">
    <citation type="journal article" date="2019" name="Int. J. Syst. Evol. Microbiol.">
        <title>The Global Catalogue of Microorganisms (GCM) 10K type strain sequencing project: providing services to taxonomists for standard genome sequencing and annotation.</title>
        <authorList>
            <consortium name="The Broad Institute Genomics Platform"/>
            <consortium name="The Broad Institute Genome Sequencing Center for Infectious Disease"/>
            <person name="Wu L."/>
            <person name="Ma J."/>
        </authorList>
    </citation>
    <scope>NUCLEOTIDE SEQUENCE [LARGE SCALE GENOMIC DNA]</scope>
    <source>
        <strain evidence="5">JCM 17626</strain>
    </source>
</reference>
<gene>
    <name evidence="4" type="ORF">GCM10022289_19650</name>
</gene>
<dbReference type="InterPro" id="IPR005269">
    <property type="entry name" value="LOG"/>
</dbReference>
<dbReference type="PANTHER" id="PTHR31223:SF70">
    <property type="entry name" value="LOG FAMILY PROTEIN YJL055W"/>
    <property type="match status" value="1"/>
</dbReference>
<organism evidence="4 5">
    <name type="scientific">Pedobacter jeongneungensis</name>
    <dbReference type="NCBI Taxonomy" id="947309"/>
    <lineage>
        <taxon>Bacteria</taxon>
        <taxon>Pseudomonadati</taxon>
        <taxon>Bacteroidota</taxon>
        <taxon>Sphingobacteriia</taxon>
        <taxon>Sphingobacteriales</taxon>
        <taxon>Sphingobacteriaceae</taxon>
        <taxon>Pedobacter</taxon>
    </lineage>
</organism>